<reference evidence="3" key="1">
    <citation type="journal article" date="2005" name="Nature">
        <title>The map-based sequence of the rice genome.</title>
        <authorList>
            <consortium name="International rice genome sequencing project (IRGSP)"/>
            <person name="Matsumoto T."/>
            <person name="Wu J."/>
            <person name="Kanamori H."/>
            <person name="Katayose Y."/>
            <person name="Fujisawa M."/>
            <person name="Namiki N."/>
            <person name="Mizuno H."/>
            <person name="Yamamoto K."/>
            <person name="Antonio B.A."/>
            <person name="Baba T."/>
            <person name="Sakata K."/>
            <person name="Nagamura Y."/>
            <person name="Aoki H."/>
            <person name="Arikawa K."/>
            <person name="Arita K."/>
            <person name="Bito T."/>
            <person name="Chiden Y."/>
            <person name="Fujitsuka N."/>
            <person name="Fukunaka R."/>
            <person name="Hamada M."/>
            <person name="Harada C."/>
            <person name="Hayashi A."/>
            <person name="Hijishita S."/>
            <person name="Honda M."/>
            <person name="Hosokawa S."/>
            <person name="Ichikawa Y."/>
            <person name="Idonuma A."/>
            <person name="Iijima M."/>
            <person name="Ikeda M."/>
            <person name="Ikeno M."/>
            <person name="Ito K."/>
            <person name="Ito S."/>
            <person name="Ito T."/>
            <person name="Ito Y."/>
            <person name="Ito Y."/>
            <person name="Iwabuchi A."/>
            <person name="Kamiya K."/>
            <person name="Karasawa W."/>
            <person name="Kurita K."/>
            <person name="Katagiri S."/>
            <person name="Kikuta A."/>
            <person name="Kobayashi H."/>
            <person name="Kobayashi N."/>
            <person name="Machita K."/>
            <person name="Maehara T."/>
            <person name="Masukawa M."/>
            <person name="Mizubayashi T."/>
            <person name="Mukai Y."/>
            <person name="Nagasaki H."/>
            <person name="Nagata Y."/>
            <person name="Naito S."/>
            <person name="Nakashima M."/>
            <person name="Nakama Y."/>
            <person name="Nakamichi Y."/>
            <person name="Nakamura M."/>
            <person name="Meguro A."/>
            <person name="Negishi M."/>
            <person name="Ohta I."/>
            <person name="Ohta T."/>
            <person name="Okamoto M."/>
            <person name="Ono N."/>
            <person name="Saji S."/>
            <person name="Sakaguchi M."/>
            <person name="Sakai K."/>
            <person name="Shibata M."/>
            <person name="Shimokawa T."/>
            <person name="Song J."/>
            <person name="Takazaki Y."/>
            <person name="Terasawa K."/>
            <person name="Tsugane M."/>
            <person name="Tsuji K."/>
            <person name="Ueda S."/>
            <person name="Waki K."/>
            <person name="Yamagata H."/>
            <person name="Yamamoto M."/>
            <person name="Yamamoto S."/>
            <person name="Yamane H."/>
            <person name="Yoshiki S."/>
            <person name="Yoshihara R."/>
            <person name="Yukawa K."/>
            <person name="Zhong H."/>
            <person name="Yano M."/>
            <person name="Yuan Q."/>
            <person name="Ouyang S."/>
            <person name="Liu J."/>
            <person name="Jones K.M."/>
            <person name="Gansberger K."/>
            <person name="Moffat K."/>
            <person name="Hill J."/>
            <person name="Bera J."/>
            <person name="Fadrosh D."/>
            <person name="Jin S."/>
            <person name="Johri S."/>
            <person name="Kim M."/>
            <person name="Overton L."/>
            <person name="Reardon M."/>
            <person name="Tsitrin T."/>
            <person name="Vuong H."/>
            <person name="Weaver B."/>
            <person name="Ciecko A."/>
            <person name="Tallon L."/>
            <person name="Jackson J."/>
            <person name="Pai G."/>
            <person name="Aken S.V."/>
            <person name="Utterback T."/>
            <person name="Reidmuller S."/>
            <person name="Feldblyum T."/>
            <person name="Hsiao J."/>
            <person name="Zismann V."/>
            <person name="Iobst S."/>
            <person name="de Vazeille A.R."/>
            <person name="Buell C.R."/>
            <person name="Ying K."/>
            <person name="Li Y."/>
            <person name="Lu T."/>
            <person name="Huang Y."/>
            <person name="Zhao Q."/>
            <person name="Feng Q."/>
            <person name="Zhang L."/>
            <person name="Zhu J."/>
            <person name="Weng Q."/>
            <person name="Mu J."/>
            <person name="Lu Y."/>
            <person name="Fan D."/>
            <person name="Liu Y."/>
            <person name="Guan J."/>
            <person name="Zhang Y."/>
            <person name="Yu S."/>
            <person name="Liu X."/>
            <person name="Zhang Y."/>
            <person name="Hong G."/>
            <person name="Han B."/>
            <person name="Choisne N."/>
            <person name="Demange N."/>
            <person name="Orjeda G."/>
            <person name="Samain S."/>
            <person name="Cattolico L."/>
            <person name="Pelletier E."/>
            <person name="Couloux A."/>
            <person name="Segurens B."/>
            <person name="Wincker P."/>
            <person name="D'Hont A."/>
            <person name="Scarpelli C."/>
            <person name="Weissenbach J."/>
            <person name="Salanoubat M."/>
            <person name="Quetier F."/>
            <person name="Yu Y."/>
            <person name="Kim H.R."/>
            <person name="Rambo T."/>
            <person name="Currie J."/>
            <person name="Collura K."/>
            <person name="Luo M."/>
            <person name="Yang T."/>
            <person name="Ammiraju J.S.S."/>
            <person name="Engler F."/>
            <person name="Soderlund C."/>
            <person name="Wing R.A."/>
            <person name="Palmer L.E."/>
            <person name="de la Bastide M."/>
            <person name="Spiegel L."/>
            <person name="Nascimento L."/>
            <person name="Zutavern T."/>
            <person name="O'Shaughnessy A."/>
            <person name="Dike S."/>
            <person name="Dedhia N."/>
            <person name="Preston R."/>
            <person name="Balija V."/>
            <person name="McCombie W.R."/>
            <person name="Chow T."/>
            <person name="Chen H."/>
            <person name="Chung M."/>
            <person name="Chen C."/>
            <person name="Shaw J."/>
            <person name="Wu H."/>
            <person name="Hsiao K."/>
            <person name="Chao Y."/>
            <person name="Chu M."/>
            <person name="Cheng C."/>
            <person name="Hour A."/>
            <person name="Lee P."/>
            <person name="Lin S."/>
            <person name="Lin Y."/>
            <person name="Liou J."/>
            <person name="Liu S."/>
            <person name="Hsing Y."/>
            <person name="Raghuvanshi S."/>
            <person name="Mohanty A."/>
            <person name="Bharti A.K."/>
            <person name="Gaur A."/>
            <person name="Gupta V."/>
            <person name="Kumar D."/>
            <person name="Ravi V."/>
            <person name="Vij S."/>
            <person name="Kapur A."/>
            <person name="Khurana P."/>
            <person name="Khurana P."/>
            <person name="Khurana J.P."/>
            <person name="Tyagi A.K."/>
            <person name="Gaikwad K."/>
            <person name="Singh A."/>
            <person name="Dalal V."/>
            <person name="Srivastava S."/>
            <person name="Dixit A."/>
            <person name="Pal A.K."/>
            <person name="Ghazi I.A."/>
            <person name="Yadav M."/>
            <person name="Pandit A."/>
            <person name="Bhargava A."/>
            <person name="Sureshbabu K."/>
            <person name="Batra K."/>
            <person name="Sharma T.R."/>
            <person name="Mohapatra T."/>
            <person name="Singh N.K."/>
            <person name="Messing J."/>
            <person name="Nelson A.B."/>
            <person name="Fuks G."/>
            <person name="Kavchok S."/>
            <person name="Keizer G."/>
            <person name="Linton E."/>
            <person name="Llaca V."/>
            <person name="Song R."/>
            <person name="Tanyolac B."/>
            <person name="Young S."/>
            <person name="Ho-Il K."/>
            <person name="Hahn J.H."/>
            <person name="Sangsakoo G."/>
            <person name="Vanavichit A."/>
            <person name="de Mattos Luiz.A.T."/>
            <person name="Zimmer P.D."/>
            <person name="Malone G."/>
            <person name="Dellagostin O."/>
            <person name="de Oliveira A.C."/>
            <person name="Bevan M."/>
            <person name="Bancroft I."/>
            <person name="Minx P."/>
            <person name="Cordum H."/>
            <person name="Wilson R."/>
            <person name="Cheng Z."/>
            <person name="Jin W."/>
            <person name="Jiang J."/>
            <person name="Leong S.A."/>
            <person name="Iwama H."/>
            <person name="Gojobori T."/>
            <person name="Itoh T."/>
            <person name="Niimura Y."/>
            <person name="Fujii Y."/>
            <person name="Habara T."/>
            <person name="Sakai H."/>
            <person name="Sato Y."/>
            <person name="Wilson G."/>
            <person name="Kumar K."/>
            <person name="McCouch S."/>
            <person name="Juretic N."/>
            <person name="Hoen D."/>
            <person name="Wright S."/>
            <person name="Bruskiewich R."/>
            <person name="Bureau T."/>
            <person name="Miyao A."/>
            <person name="Hirochika H."/>
            <person name="Nishikawa T."/>
            <person name="Kadowaki K."/>
            <person name="Sugiura M."/>
            <person name="Burr B."/>
            <person name="Sasaki T."/>
        </authorList>
    </citation>
    <scope>NUCLEOTIDE SEQUENCE [LARGE SCALE GENOMIC DNA]</scope>
    <source>
        <strain evidence="3">cv. Nipponbare</strain>
    </source>
</reference>
<organism evidence="2 3">
    <name type="scientific">Oryza sativa subsp. japonica</name>
    <name type="common">Rice</name>
    <dbReference type="NCBI Taxonomy" id="39947"/>
    <lineage>
        <taxon>Eukaryota</taxon>
        <taxon>Viridiplantae</taxon>
        <taxon>Streptophyta</taxon>
        <taxon>Embryophyta</taxon>
        <taxon>Tracheophyta</taxon>
        <taxon>Spermatophyta</taxon>
        <taxon>Magnoliopsida</taxon>
        <taxon>Liliopsida</taxon>
        <taxon>Poales</taxon>
        <taxon>Poaceae</taxon>
        <taxon>BOP clade</taxon>
        <taxon>Oryzoideae</taxon>
        <taxon>Oryzeae</taxon>
        <taxon>Oryzinae</taxon>
        <taxon>Oryza</taxon>
        <taxon>Oryza sativa</taxon>
    </lineage>
</organism>
<accession>Q53KX2</accession>
<dbReference type="Proteomes" id="UP000000763">
    <property type="component" value="Chromosome 3"/>
</dbReference>
<proteinExistence type="predicted"/>
<evidence type="ECO:0000313" key="2">
    <source>
        <dbReference type="EMBL" id="AAX95542.1"/>
    </source>
</evidence>
<sequence>MGSRDCRHLQGSPDGCLRPLSHARLRTMDESTRRTTELFGGAAKYLRPAASKTGSTAERFEAAALADELETDPGKNILPSAREIAAELDWELAPIPDL</sequence>
<name>Q53KX2_ORYSJ</name>
<feature type="region of interest" description="Disordered" evidence="1">
    <location>
        <begin position="1"/>
        <end position="20"/>
    </location>
</feature>
<evidence type="ECO:0000256" key="1">
    <source>
        <dbReference type="SAM" id="MobiDB-lite"/>
    </source>
</evidence>
<reference evidence="3" key="2">
    <citation type="journal article" date="2008" name="Nucleic Acids Res.">
        <title>The rice annotation project database (RAP-DB): 2008 update.</title>
        <authorList>
            <consortium name="The rice annotation project (RAP)"/>
        </authorList>
    </citation>
    <scope>GENOME REANNOTATION</scope>
    <source>
        <strain evidence="3">cv. Nipponbare</strain>
    </source>
</reference>
<dbReference type="EMBL" id="AC145381">
    <property type="protein sequence ID" value="AAX95542.1"/>
    <property type="molecule type" value="Genomic_DNA"/>
</dbReference>
<protein>
    <submittedName>
        <fullName evidence="2">Uncharacterized protein</fullName>
    </submittedName>
</protein>
<evidence type="ECO:0000313" key="3">
    <source>
        <dbReference type="Proteomes" id="UP000000763"/>
    </source>
</evidence>
<dbReference type="AlphaFoldDB" id="Q53KX2"/>